<dbReference type="OrthoDB" id="4870479at2"/>
<keyword evidence="2" id="KW-1185">Reference proteome</keyword>
<proteinExistence type="predicted"/>
<sequence>MEESPWRTGGVDLAAGAPGTALAVIAWSPGRARLESLELNADDKRIVTAAAGLDRLGIDCAFGWPDEFVAFVAAHASGVATPDGGIEWRRTLAYRETDRAVHAAIGRWPLSVSTDRLGLTAMRCAGLLSRLAANGVAVDRSAESGTVAEVYPGATLRLWGWDVRGYRLDADVRRRLLARLIDEAPWLVLGDHAELMIRSCDAFDAVIAALSARAALLRRYGRPSAAQIDRARREGWVVLPTGHLADLVS</sequence>
<dbReference type="InterPro" id="IPR007362">
    <property type="entry name" value="DUF429"/>
</dbReference>
<dbReference type="Proteomes" id="UP000276888">
    <property type="component" value="Chromosome"/>
</dbReference>
<evidence type="ECO:0000313" key="2">
    <source>
        <dbReference type="Proteomes" id="UP000276888"/>
    </source>
</evidence>
<evidence type="ECO:0000313" key="1">
    <source>
        <dbReference type="EMBL" id="AZS36219.1"/>
    </source>
</evidence>
<dbReference type="KEGG" id="mlv:CVS47_00819"/>
<organism evidence="1 2">
    <name type="scientific">Microbacterium lemovicicum</name>
    <dbReference type="NCBI Taxonomy" id="1072463"/>
    <lineage>
        <taxon>Bacteria</taxon>
        <taxon>Bacillati</taxon>
        <taxon>Actinomycetota</taxon>
        <taxon>Actinomycetes</taxon>
        <taxon>Micrococcales</taxon>
        <taxon>Microbacteriaceae</taxon>
        <taxon>Microbacterium</taxon>
    </lineage>
</organism>
<gene>
    <name evidence="1" type="ORF">CVS47_00819</name>
</gene>
<dbReference type="EMBL" id="CP031423">
    <property type="protein sequence ID" value="AZS36219.1"/>
    <property type="molecule type" value="Genomic_DNA"/>
</dbReference>
<reference evidence="1 2" key="1">
    <citation type="submission" date="2018-08" db="EMBL/GenBank/DDBJ databases">
        <title>Microbacterium lemovicicum sp. nov., a bacterium isolated from a natural uranium-rich soil.</title>
        <authorList>
            <person name="ORTET P."/>
        </authorList>
    </citation>
    <scope>NUCLEOTIDE SEQUENCE [LARGE SCALE GENOMIC DNA]</scope>
    <source>
        <strain evidence="1 2">Viu22</strain>
    </source>
</reference>
<dbReference type="AlphaFoldDB" id="A0A3S9W868"/>
<dbReference type="RefSeq" id="WP_127094942.1">
    <property type="nucleotide sequence ID" value="NZ_CP031423.1"/>
</dbReference>
<protein>
    <recommendedName>
        <fullName evidence="3">DUF429 domain-containing protein</fullName>
    </recommendedName>
</protein>
<name>A0A3S9W868_9MICO</name>
<dbReference type="Pfam" id="PF04250">
    <property type="entry name" value="DUF429"/>
    <property type="match status" value="1"/>
</dbReference>
<accession>A0A3S9W868</accession>
<evidence type="ECO:0008006" key="3">
    <source>
        <dbReference type="Google" id="ProtNLM"/>
    </source>
</evidence>